<comment type="subcellular location">
    <subcellularLocation>
        <location evidence="1">Membrane</location>
        <topology evidence="1">Multi-pass membrane protein</topology>
    </subcellularLocation>
</comment>
<evidence type="ECO:0000256" key="4">
    <source>
        <dbReference type="ARBA" id="ARBA00023136"/>
    </source>
</evidence>
<feature type="compositionally biased region" description="Basic and acidic residues" evidence="5">
    <location>
        <begin position="648"/>
        <end position="662"/>
    </location>
</feature>
<feature type="region of interest" description="Disordered" evidence="5">
    <location>
        <begin position="1104"/>
        <end position="1164"/>
    </location>
</feature>
<feature type="transmembrane region" description="Helical" evidence="6">
    <location>
        <begin position="719"/>
        <end position="743"/>
    </location>
</feature>
<comment type="caution">
    <text evidence="10">The sequence shown here is derived from an EMBL/GenBank/DDBJ whole genome shotgun (WGS) entry which is preliminary data.</text>
</comment>
<dbReference type="InterPro" id="IPR018823">
    <property type="entry name" value="ArAE_2_N"/>
</dbReference>
<dbReference type="AlphaFoldDB" id="A0AAD9Z3K8"/>
<evidence type="ECO:0000256" key="3">
    <source>
        <dbReference type="ARBA" id="ARBA00022989"/>
    </source>
</evidence>
<reference evidence="10" key="1">
    <citation type="submission" date="2022-11" db="EMBL/GenBank/DDBJ databases">
        <title>Chromosomal genome sequence assembly and mating type (MAT) locus characterization of the leprose asexual lichenized fungus Lepraria neglecta (Nyl.) Erichsen.</title>
        <authorList>
            <person name="Allen J.L."/>
            <person name="Pfeffer B."/>
        </authorList>
    </citation>
    <scope>NUCLEOTIDE SEQUENCE</scope>
    <source>
        <strain evidence="10">Allen 5258</strain>
    </source>
</reference>
<organism evidence="10 11">
    <name type="scientific">Lepraria neglecta</name>
    <dbReference type="NCBI Taxonomy" id="209136"/>
    <lineage>
        <taxon>Eukaryota</taxon>
        <taxon>Fungi</taxon>
        <taxon>Dikarya</taxon>
        <taxon>Ascomycota</taxon>
        <taxon>Pezizomycotina</taxon>
        <taxon>Lecanoromycetes</taxon>
        <taxon>OSLEUM clade</taxon>
        <taxon>Lecanoromycetidae</taxon>
        <taxon>Lecanorales</taxon>
        <taxon>Lecanorineae</taxon>
        <taxon>Stereocaulaceae</taxon>
        <taxon>Lepraria</taxon>
    </lineage>
</organism>
<evidence type="ECO:0000259" key="7">
    <source>
        <dbReference type="Pfam" id="PF10334"/>
    </source>
</evidence>
<evidence type="ECO:0000259" key="8">
    <source>
        <dbReference type="Pfam" id="PF10337"/>
    </source>
</evidence>
<evidence type="ECO:0000256" key="5">
    <source>
        <dbReference type="SAM" id="MobiDB-lite"/>
    </source>
</evidence>
<protein>
    <recommendedName>
        <fullName evidence="12">ER transporter 6TM N-terminal domain-containing protein</fullName>
    </recommendedName>
</protein>
<feature type="region of interest" description="Disordered" evidence="5">
    <location>
        <begin position="236"/>
        <end position="263"/>
    </location>
</feature>
<feature type="transmembrane region" description="Helical" evidence="6">
    <location>
        <begin position="685"/>
        <end position="707"/>
    </location>
</feature>
<feature type="region of interest" description="Disordered" evidence="5">
    <location>
        <begin position="375"/>
        <end position="412"/>
    </location>
</feature>
<evidence type="ECO:0000259" key="9">
    <source>
        <dbReference type="Pfam" id="PF13515"/>
    </source>
</evidence>
<feature type="transmembrane region" description="Helical" evidence="6">
    <location>
        <begin position="147"/>
        <end position="171"/>
    </location>
</feature>
<dbReference type="Pfam" id="PF10337">
    <property type="entry name" value="ArAE_2_N"/>
    <property type="match status" value="2"/>
</dbReference>
<feature type="compositionally biased region" description="Acidic residues" evidence="5">
    <location>
        <begin position="605"/>
        <end position="615"/>
    </location>
</feature>
<gene>
    <name evidence="10" type="ORF">OEA41_002858</name>
</gene>
<feature type="compositionally biased region" description="Basic and acidic residues" evidence="5">
    <location>
        <begin position="403"/>
        <end position="412"/>
    </location>
</feature>
<feature type="transmembrane region" description="Helical" evidence="6">
    <location>
        <begin position="89"/>
        <end position="109"/>
    </location>
</feature>
<evidence type="ECO:0000313" key="10">
    <source>
        <dbReference type="EMBL" id="KAK3170776.1"/>
    </source>
</evidence>
<feature type="compositionally biased region" description="Polar residues" evidence="5">
    <location>
        <begin position="388"/>
        <end position="398"/>
    </location>
</feature>
<keyword evidence="2 6" id="KW-0812">Transmembrane</keyword>
<evidence type="ECO:0000256" key="2">
    <source>
        <dbReference type="ARBA" id="ARBA00022692"/>
    </source>
</evidence>
<dbReference type="PANTHER" id="PTHR37994:SF4">
    <property type="entry name" value="ER TRANSPORTER 6TM N-TERMINAL DOMAIN-CONTAINING PROTEIN-RELATED"/>
    <property type="match status" value="1"/>
</dbReference>
<dbReference type="EMBL" id="JASNWA010000008">
    <property type="protein sequence ID" value="KAK3170776.1"/>
    <property type="molecule type" value="Genomic_DNA"/>
</dbReference>
<keyword evidence="3 6" id="KW-1133">Transmembrane helix</keyword>
<feature type="region of interest" description="Disordered" evidence="5">
    <location>
        <begin position="584"/>
        <end position="662"/>
    </location>
</feature>
<feature type="domain" description="Putative ER transporter 6TM N-terminal" evidence="8">
    <location>
        <begin position="124"/>
        <end position="232"/>
    </location>
</feature>
<evidence type="ECO:0000256" key="6">
    <source>
        <dbReference type="SAM" id="Phobius"/>
    </source>
</evidence>
<keyword evidence="4 6" id="KW-0472">Membrane</keyword>
<dbReference type="Proteomes" id="UP001276659">
    <property type="component" value="Unassembled WGS sequence"/>
</dbReference>
<evidence type="ECO:0000256" key="1">
    <source>
        <dbReference type="ARBA" id="ARBA00004141"/>
    </source>
</evidence>
<feature type="compositionally biased region" description="Polar residues" evidence="5">
    <location>
        <begin position="236"/>
        <end position="256"/>
    </location>
</feature>
<dbReference type="InterPro" id="IPR018820">
    <property type="entry name" value="BRE4-related_DUF2421"/>
</dbReference>
<feature type="transmembrane region" description="Helical" evidence="6">
    <location>
        <begin position="177"/>
        <end position="196"/>
    </location>
</feature>
<evidence type="ECO:0000313" key="11">
    <source>
        <dbReference type="Proteomes" id="UP001276659"/>
    </source>
</evidence>
<dbReference type="InterPro" id="IPR049453">
    <property type="entry name" value="Memb_transporter_dom"/>
</dbReference>
<feature type="transmembrane region" description="Helical" evidence="6">
    <location>
        <begin position="764"/>
        <end position="783"/>
    </location>
</feature>
<dbReference type="Pfam" id="PF10334">
    <property type="entry name" value="BRE4"/>
    <property type="match status" value="1"/>
</dbReference>
<dbReference type="PANTHER" id="PTHR37994">
    <property type="entry name" value="ARAE_2_N DOMAIN-CONTAINING PROTEIN-RELATED"/>
    <property type="match status" value="1"/>
</dbReference>
<feature type="domain" description="Putative ER transporter 6TM N-terminal" evidence="8">
    <location>
        <begin position="37"/>
        <end position="109"/>
    </location>
</feature>
<feature type="domain" description="DUF2421" evidence="7">
    <location>
        <begin position="884"/>
        <end position="1066"/>
    </location>
</feature>
<feature type="domain" description="Integral membrane bound transporter" evidence="9">
    <location>
        <begin position="708"/>
        <end position="834"/>
    </location>
</feature>
<dbReference type="GO" id="GO:0016020">
    <property type="term" value="C:membrane"/>
    <property type="evidence" value="ECO:0007669"/>
    <property type="project" value="UniProtKB-SubCell"/>
</dbReference>
<sequence>MAKEELAKEESALQKGRQYVAEQALEIWDSLGKNNLWKRILKNVTATTLLVSICLIPGSRNAIGKAAYLGAITTVFGHPGRRFGQMAEALILVVCGTVLGVAWSLLGLYLGSLVVKDYPPAAYAIRGIFLTLAALFHGFLRSRTPRLFTFVLLMIIVSVVSLTSVATAVAPVAATQILYPILIAAGCITLVNLCIFPEFSSRFLGQMTIDTLSDTAKALQDAGSYFVEAEKATSAAGKSSQTPTDDLENKSSSGTSPGALAEETTSPTKISVYARIKAIVQKLFAVDSASTNAKASLPGHKISLKVLTDSKAQIRKGLGDCKAAQQECNFELAVSVLPPRNLKPISIQAMKKFVANTIAVISACESKFALLGGDEETGEEADSKPLVPNSQTENTTKHPATKAPKEESKQKKLNEIVDQDKAELEMIKPKREIEFGDARLLRYLLRRIAKPYRDLHTVKARTVEVDVPTLPSGARAPKGILLEELDLHMKLLQQALLQFDIDAISALEGAATIQEMEGKEPDIMPREEVFLMSSFMLNVRQAATHIENMLKHSRELVQKRQERNDRRRLYVPRIKWSKWLNTGGEEAEAVPAPARKANQKGNADNAEDDDDDAESLDSKKSLLAANKQEDLEKNPSVGPEEGNTTTAKKPESTKKEPSDEEISRIMRLRGQAADVLEWVQHSEDVLYALKLSIALLLVLWPSLVASWNTWYSLNRGLWAALQLVLITEVSIGTSVMTFILRGIGTTLGCIWGWAALEARNGNRIVCAVMVAIALFPCAYVQLGTKYPKAGMVCIVSICVVTLSTELDTVPGSATENFLKRWIAFMIGGIVALIVEVVLLPVKARTRLVESLAAALHQISEMEKCIAAGIESGVKIDVYAAENFLRFEHASRKAKTALSAAETFLPFCSKEPRIKGSFEGLALIYNEILFVLHQIVDRMDNMLQLRTAYGSGPLEELNAEIYPYRRNVAGSITLTLFAIHGALTTKLPLPQFLPSARLAHLRMINRVREVVLEKVSQGQDDHEITTKLARQRALRRKYMSWNAASAAQAEIIEFLEELIDLTKLLVGANEFRSGLLTRPTYHDYAGKGEKIETGNEEEAAAVAEARDEVREPLGSAALTRRRRGTGMSRESDGEDVPASLRRIQSRKIEAGVRRMRTGESGGKQS</sequence>
<feature type="transmembrane region" description="Helical" evidence="6">
    <location>
        <begin position="821"/>
        <end position="841"/>
    </location>
</feature>
<evidence type="ECO:0008006" key="12">
    <source>
        <dbReference type="Google" id="ProtNLM"/>
    </source>
</evidence>
<feature type="transmembrane region" description="Helical" evidence="6">
    <location>
        <begin position="121"/>
        <end position="140"/>
    </location>
</feature>
<accession>A0AAD9Z3K8</accession>
<name>A0AAD9Z3K8_9LECA</name>
<keyword evidence="11" id="KW-1185">Reference proteome</keyword>
<dbReference type="Pfam" id="PF13515">
    <property type="entry name" value="FUSC_2"/>
    <property type="match status" value="1"/>
</dbReference>
<proteinExistence type="predicted"/>